<comment type="caution">
    <text evidence="2">The sequence shown here is derived from an EMBL/GenBank/DDBJ whole genome shotgun (WGS) entry which is preliminary data.</text>
</comment>
<feature type="compositionally biased region" description="Polar residues" evidence="1">
    <location>
        <begin position="1"/>
        <end position="23"/>
    </location>
</feature>
<reference evidence="3" key="1">
    <citation type="journal article" date="2017" name="Plant J.">
        <title>The pomegranate (Punica granatum L.) genome and the genomics of punicalagin biosynthesis.</title>
        <authorList>
            <person name="Qin G."/>
            <person name="Xu C."/>
            <person name="Ming R."/>
            <person name="Tang H."/>
            <person name="Guyot R."/>
            <person name="Kramer E.M."/>
            <person name="Hu Y."/>
            <person name="Yi X."/>
            <person name="Qi Y."/>
            <person name="Xu X."/>
            <person name="Gao Z."/>
            <person name="Pan H."/>
            <person name="Jian J."/>
            <person name="Tian Y."/>
            <person name="Yue Z."/>
            <person name="Xu Y."/>
        </authorList>
    </citation>
    <scope>NUCLEOTIDE SEQUENCE [LARGE SCALE GENOMIC DNA]</scope>
    <source>
        <strain evidence="3">cv. Dabenzi</strain>
    </source>
</reference>
<gene>
    <name evidence="2" type="ORF">CDL15_Pgr008645</name>
</gene>
<organism evidence="2 3">
    <name type="scientific">Punica granatum</name>
    <name type="common">Pomegranate</name>
    <dbReference type="NCBI Taxonomy" id="22663"/>
    <lineage>
        <taxon>Eukaryota</taxon>
        <taxon>Viridiplantae</taxon>
        <taxon>Streptophyta</taxon>
        <taxon>Embryophyta</taxon>
        <taxon>Tracheophyta</taxon>
        <taxon>Spermatophyta</taxon>
        <taxon>Magnoliopsida</taxon>
        <taxon>eudicotyledons</taxon>
        <taxon>Gunneridae</taxon>
        <taxon>Pentapetalae</taxon>
        <taxon>rosids</taxon>
        <taxon>malvids</taxon>
        <taxon>Myrtales</taxon>
        <taxon>Lythraceae</taxon>
        <taxon>Punica</taxon>
    </lineage>
</organism>
<dbReference type="Proteomes" id="UP000197138">
    <property type="component" value="Unassembled WGS sequence"/>
</dbReference>
<feature type="region of interest" description="Disordered" evidence="1">
    <location>
        <begin position="1"/>
        <end position="33"/>
    </location>
</feature>
<protein>
    <submittedName>
        <fullName evidence="2">Uncharacterized protein</fullName>
    </submittedName>
</protein>
<evidence type="ECO:0000313" key="2">
    <source>
        <dbReference type="EMBL" id="OWM82764.1"/>
    </source>
</evidence>
<dbReference type="EMBL" id="MTKT01001958">
    <property type="protein sequence ID" value="OWM82764.1"/>
    <property type="molecule type" value="Genomic_DNA"/>
</dbReference>
<dbReference type="AlphaFoldDB" id="A0A218XCU9"/>
<evidence type="ECO:0000313" key="3">
    <source>
        <dbReference type="Proteomes" id="UP000197138"/>
    </source>
</evidence>
<accession>A0A218XCU9</accession>
<evidence type="ECO:0000256" key="1">
    <source>
        <dbReference type="SAM" id="MobiDB-lite"/>
    </source>
</evidence>
<proteinExistence type="predicted"/>
<name>A0A218XCU9_PUNGR</name>
<sequence>MILDQPSNTAQPSNADSSSNTVGKPSMPSKQFGIAFTTKEQRKREWVIATLQQATTKPNPRLSFPRSSHSILEMVSQASQELRRTLIPDHMGYVGAPSLELESRRTRCRILANFQQVKVRLPKPVKLVFRKA</sequence>